<keyword evidence="8 12" id="KW-1133">Transmembrane helix</keyword>
<comment type="function">
    <text evidence="12">NDH-1 shuttles electrons from NADH, via FMN and iron-sulfur (Fe-S) centers, to quinones in the respiratory chain. The immediate electron acceptor for the enzyme in this species is believed to be ubiquinone. Couples the redox reaction to proton translocation (for every two electrons transferred, four hydrogen ions are translocated across the cytoplasmic membrane), and thus conserves the redox energy in a proton gradient.</text>
</comment>
<keyword evidence="6 12" id="KW-0874">Quinone</keyword>
<comment type="subcellular location">
    <subcellularLocation>
        <location evidence="12">Cell inner membrane</location>
        <topology evidence="12">Multi-pass membrane protein</topology>
    </subcellularLocation>
    <subcellularLocation>
        <location evidence="13">Cell membrane</location>
        <topology evidence="13">Multi-pass membrane protein</topology>
    </subcellularLocation>
    <subcellularLocation>
        <location evidence="1">Membrane</location>
        <topology evidence="1">Multi-pass membrane protein</topology>
    </subcellularLocation>
</comment>
<evidence type="ECO:0000256" key="4">
    <source>
        <dbReference type="ARBA" id="ARBA00022475"/>
    </source>
</evidence>
<accession>A0A1H5SJM4</accession>
<evidence type="ECO:0000256" key="9">
    <source>
        <dbReference type="ARBA" id="ARBA00023027"/>
    </source>
</evidence>
<feature type="transmembrane region" description="Helical" evidence="12">
    <location>
        <begin position="95"/>
        <end position="116"/>
    </location>
</feature>
<evidence type="ECO:0000256" key="1">
    <source>
        <dbReference type="ARBA" id="ARBA00004141"/>
    </source>
</evidence>
<dbReference type="SMR" id="A0A1H5SJM4"/>
<evidence type="ECO:0000256" key="11">
    <source>
        <dbReference type="ARBA" id="ARBA00023136"/>
    </source>
</evidence>
<dbReference type="RefSeq" id="WP_011380361.1">
    <property type="nucleotide sequence ID" value="NC_007614.1"/>
</dbReference>
<dbReference type="GO" id="GO:0008137">
    <property type="term" value="F:NADH dehydrogenase (ubiquinone) activity"/>
    <property type="evidence" value="ECO:0007669"/>
    <property type="project" value="InterPro"/>
</dbReference>
<dbReference type="EMBL" id="FNVK01000002">
    <property type="protein sequence ID" value="SEF50158.1"/>
    <property type="molecule type" value="Genomic_DNA"/>
</dbReference>
<keyword evidence="9 12" id="KW-0520">NAD</keyword>
<keyword evidence="7 12" id="KW-1278">Translocase</keyword>
<reference evidence="14 15" key="1">
    <citation type="submission" date="2016-10" db="EMBL/GenBank/DDBJ databases">
        <authorList>
            <person name="de Groot N.N."/>
        </authorList>
    </citation>
    <scope>NUCLEOTIDE SEQUENCE [LARGE SCALE GENOMIC DNA]</scope>
    <source>
        <strain evidence="14 15">Nl13</strain>
    </source>
</reference>
<dbReference type="GO" id="GO:0050136">
    <property type="term" value="F:NADH dehydrogenase (quinone) (non-electrogenic) activity"/>
    <property type="evidence" value="ECO:0007669"/>
    <property type="project" value="UniProtKB-UniRule"/>
</dbReference>
<keyword evidence="11 12" id="KW-0472">Membrane</keyword>
<dbReference type="HAMAP" id="MF_01394">
    <property type="entry name" value="NDH1_NuoA"/>
    <property type="match status" value="1"/>
</dbReference>
<dbReference type="GO" id="GO:0048038">
    <property type="term" value="F:quinone binding"/>
    <property type="evidence" value="ECO:0007669"/>
    <property type="project" value="UniProtKB-KW"/>
</dbReference>
<proteinExistence type="inferred from homology"/>
<keyword evidence="4 12" id="KW-1003">Cell membrane</keyword>
<evidence type="ECO:0000256" key="8">
    <source>
        <dbReference type="ARBA" id="ARBA00022989"/>
    </source>
</evidence>
<keyword evidence="10 12" id="KW-0830">Ubiquinone</keyword>
<evidence type="ECO:0000256" key="2">
    <source>
        <dbReference type="ARBA" id="ARBA00008472"/>
    </source>
</evidence>
<dbReference type="Pfam" id="PF00507">
    <property type="entry name" value="Oxidored_q4"/>
    <property type="match status" value="1"/>
</dbReference>
<keyword evidence="5 12" id="KW-0812">Transmembrane</keyword>
<evidence type="ECO:0000256" key="7">
    <source>
        <dbReference type="ARBA" id="ARBA00022967"/>
    </source>
</evidence>
<dbReference type="OrthoDB" id="9791970at2"/>
<evidence type="ECO:0000256" key="6">
    <source>
        <dbReference type="ARBA" id="ARBA00022719"/>
    </source>
</evidence>
<dbReference type="InterPro" id="IPR023043">
    <property type="entry name" value="NAD(P)H_OxRDtase_bac/plastid"/>
</dbReference>
<dbReference type="InterPro" id="IPR000440">
    <property type="entry name" value="NADH_UbQ/plastoQ_OxRdtase_su3"/>
</dbReference>
<evidence type="ECO:0000256" key="3">
    <source>
        <dbReference type="ARBA" id="ARBA00022448"/>
    </source>
</evidence>
<evidence type="ECO:0000313" key="14">
    <source>
        <dbReference type="EMBL" id="SEF50158.1"/>
    </source>
</evidence>
<gene>
    <name evidence="12" type="primary">nuoA</name>
    <name evidence="14" type="ORF">SAMN05216403_102191</name>
</gene>
<dbReference type="InterPro" id="IPR038430">
    <property type="entry name" value="NDAH_ubi_oxred_su3_sf"/>
</dbReference>
<evidence type="ECO:0000256" key="13">
    <source>
        <dbReference type="RuleBase" id="RU003639"/>
    </source>
</evidence>
<dbReference type="GO" id="GO:0030964">
    <property type="term" value="C:NADH dehydrogenase complex"/>
    <property type="evidence" value="ECO:0007669"/>
    <property type="project" value="TreeGrafter"/>
</dbReference>
<name>A0A1H5SJM4_NITMU</name>
<dbReference type="GO" id="GO:0005886">
    <property type="term" value="C:plasma membrane"/>
    <property type="evidence" value="ECO:0007669"/>
    <property type="project" value="UniProtKB-SubCell"/>
</dbReference>
<feature type="transmembrane region" description="Helical" evidence="12">
    <location>
        <begin position="14"/>
        <end position="35"/>
    </location>
</feature>
<sequence length="147" mass="16359">MNASATQATEIWPLVAYFFLVVMLVVGVMALSYIIGERHRSKATDEPFESGIVTVGLARFRLSAKFYLIAVFFVIFDVEAVFLFAWAVAFRELGWPGYIEAIIFISILGAALAYLWRLGALDWGPPRHSAGRFAKDSRSPNHAVVSK</sequence>
<comment type="similarity">
    <text evidence="2 12 13">Belongs to the complex I subunit 3 family.</text>
</comment>
<keyword evidence="3 12" id="KW-0813">Transport</keyword>
<dbReference type="PANTHER" id="PTHR11058">
    <property type="entry name" value="NADH-UBIQUINONE OXIDOREDUCTASE CHAIN 3"/>
    <property type="match status" value="1"/>
</dbReference>
<dbReference type="Gene3D" id="1.20.58.1610">
    <property type="entry name" value="NADH:ubiquinone/plastoquinone oxidoreductase, chain 3"/>
    <property type="match status" value="1"/>
</dbReference>
<evidence type="ECO:0000256" key="5">
    <source>
        <dbReference type="ARBA" id="ARBA00022692"/>
    </source>
</evidence>
<dbReference type="EC" id="7.1.1.-" evidence="12"/>
<dbReference type="KEGG" id="nmu:Nmul_A1013"/>
<protein>
    <recommendedName>
        <fullName evidence="12">NADH-quinone oxidoreductase subunit A</fullName>
        <ecNumber evidence="12">7.1.1.-</ecNumber>
    </recommendedName>
    <alternativeName>
        <fullName evidence="12">NADH dehydrogenase I subunit A</fullName>
    </alternativeName>
    <alternativeName>
        <fullName evidence="12">NDH-1 subunit A</fullName>
    </alternativeName>
    <alternativeName>
        <fullName evidence="12">NUO1</fullName>
    </alternativeName>
</protein>
<organism evidence="14 15">
    <name type="scientific">Nitrosospira multiformis (strain ATCC 25196 / NCIMB 11849 / C 71)</name>
    <dbReference type="NCBI Taxonomy" id="323848"/>
    <lineage>
        <taxon>Bacteria</taxon>
        <taxon>Pseudomonadati</taxon>
        <taxon>Pseudomonadota</taxon>
        <taxon>Betaproteobacteria</taxon>
        <taxon>Nitrosomonadales</taxon>
        <taxon>Nitrosomonadaceae</taxon>
        <taxon>Nitrosospira</taxon>
    </lineage>
</organism>
<feature type="transmembrane region" description="Helical" evidence="12">
    <location>
        <begin position="66"/>
        <end position="89"/>
    </location>
</feature>
<dbReference type="PANTHER" id="PTHR11058:SF21">
    <property type="entry name" value="NADH-QUINONE OXIDOREDUCTASE SUBUNIT A"/>
    <property type="match status" value="1"/>
</dbReference>
<comment type="catalytic activity">
    <reaction evidence="12 13">
        <text>a quinone + NADH + 5 H(+)(in) = a quinol + NAD(+) + 4 H(+)(out)</text>
        <dbReference type="Rhea" id="RHEA:57888"/>
        <dbReference type="ChEBI" id="CHEBI:15378"/>
        <dbReference type="ChEBI" id="CHEBI:24646"/>
        <dbReference type="ChEBI" id="CHEBI:57540"/>
        <dbReference type="ChEBI" id="CHEBI:57945"/>
        <dbReference type="ChEBI" id="CHEBI:132124"/>
    </reaction>
</comment>
<comment type="subunit">
    <text evidence="12">NDH-1 is composed of 14 different subunits. Subunits NuoA, H, J, K, L, M, N constitute the membrane sector of the complex.</text>
</comment>
<keyword evidence="12" id="KW-0997">Cell inner membrane</keyword>
<evidence type="ECO:0000256" key="10">
    <source>
        <dbReference type="ARBA" id="ARBA00023075"/>
    </source>
</evidence>
<dbReference type="AlphaFoldDB" id="A0A1H5SJM4"/>
<dbReference type="Proteomes" id="UP000236751">
    <property type="component" value="Unassembled WGS sequence"/>
</dbReference>
<evidence type="ECO:0000313" key="15">
    <source>
        <dbReference type="Proteomes" id="UP000236751"/>
    </source>
</evidence>
<evidence type="ECO:0000256" key="12">
    <source>
        <dbReference type="HAMAP-Rule" id="MF_01394"/>
    </source>
</evidence>